<dbReference type="NCBIfam" id="TIGR02480">
    <property type="entry name" value="fliN"/>
    <property type="match status" value="1"/>
</dbReference>
<reference evidence="9 10" key="1">
    <citation type="submission" date="2024-01" db="EMBL/GenBank/DDBJ databases">
        <title>Multi-omics insights into the function and evolution of sodium benzoate biodegradation pathways in Benzoatithermus flavus gen. nov., sp. nov. from hot spring.</title>
        <authorList>
            <person name="Hu C.-J."/>
            <person name="Li W.-J."/>
        </authorList>
    </citation>
    <scope>NUCLEOTIDE SEQUENCE [LARGE SCALE GENOMIC DNA]</scope>
    <source>
        <strain evidence="9 10">SYSU G07066</strain>
    </source>
</reference>
<comment type="caution">
    <text evidence="9">The sequence shown here is derived from an EMBL/GenBank/DDBJ whole genome shotgun (WGS) entry which is preliminary data.</text>
</comment>
<dbReference type="InterPro" id="IPR001172">
    <property type="entry name" value="FliN_T3SS_HrcQb"/>
</dbReference>
<evidence type="ECO:0000256" key="2">
    <source>
        <dbReference type="ARBA" id="ARBA00021897"/>
    </source>
</evidence>
<keyword evidence="7" id="KW-0975">Bacterial flagellum</keyword>
<sequence>MPTIEADGQELSDRAEADIPADRAPLGQLSAVHDIAVRLSVVLGRATMPVSRLLQLGRGAVVELDRGLHEPVEIYVNDRLVARGEVTVIDDHLGVTLTEMAKGGR</sequence>
<proteinExistence type="inferred from homology"/>
<comment type="function">
    <text evidence="7">FliN is one of three proteins (FliG, FliN, FliM) that form the rotor-mounted switch complex (C ring), located at the base of the basal body. This complex interacts with the CheY and CheZ chemotaxis proteins, in addition to contacting components of the motor that determine the direction of flagellar rotation.</text>
</comment>
<evidence type="ECO:0000256" key="3">
    <source>
        <dbReference type="ARBA" id="ARBA00022475"/>
    </source>
</evidence>
<keyword evidence="4 7" id="KW-0145">Chemotaxis</keyword>
<evidence type="ECO:0000256" key="7">
    <source>
        <dbReference type="RuleBase" id="RU362074"/>
    </source>
</evidence>
<keyword evidence="9" id="KW-0966">Cell projection</keyword>
<dbReference type="InterPro" id="IPR051469">
    <property type="entry name" value="FliN/MopA/SpaO"/>
</dbReference>
<accession>A0ABU8XQT9</accession>
<evidence type="ECO:0000256" key="5">
    <source>
        <dbReference type="ARBA" id="ARBA00022779"/>
    </source>
</evidence>
<evidence type="ECO:0000313" key="9">
    <source>
        <dbReference type="EMBL" id="MEK0083236.1"/>
    </source>
</evidence>
<organism evidence="9 10">
    <name type="scientific">Benzoatithermus flavus</name>
    <dbReference type="NCBI Taxonomy" id="3108223"/>
    <lineage>
        <taxon>Bacteria</taxon>
        <taxon>Pseudomonadati</taxon>
        <taxon>Pseudomonadota</taxon>
        <taxon>Alphaproteobacteria</taxon>
        <taxon>Geminicoccales</taxon>
        <taxon>Geminicoccaceae</taxon>
        <taxon>Benzoatithermus</taxon>
    </lineage>
</organism>
<comment type="subcellular location">
    <subcellularLocation>
        <location evidence="7">Cell membrane</location>
        <topology evidence="7">Peripheral membrane protein</topology>
        <orientation evidence="7">Cytoplasmic side</orientation>
    </subcellularLocation>
    <subcellularLocation>
        <location evidence="7">Bacterial flagellum basal body</location>
    </subcellularLocation>
</comment>
<keyword evidence="9" id="KW-0969">Cilium</keyword>
<evidence type="ECO:0000259" key="8">
    <source>
        <dbReference type="Pfam" id="PF01052"/>
    </source>
</evidence>
<evidence type="ECO:0000256" key="6">
    <source>
        <dbReference type="ARBA" id="ARBA00023136"/>
    </source>
</evidence>
<dbReference type="Gene3D" id="2.30.330.10">
    <property type="entry name" value="SpoA-like"/>
    <property type="match status" value="1"/>
</dbReference>
<keyword evidence="9" id="KW-0282">Flagellum</keyword>
<feature type="domain" description="Flagellar motor switch protein FliN-like C-terminal" evidence="8">
    <location>
        <begin position="31"/>
        <end position="101"/>
    </location>
</feature>
<dbReference type="InterPro" id="IPR036429">
    <property type="entry name" value="SpoA-like_sf"/>
</dbReference>
<protein>
    <recommendedName>
        <fullName evidence="2 7">Flagellar motor switch protein FliN</fullName>
    </recommendedName>
</protein>
<dbReference type="PRINTS" id="PR00956">
    <property type="entry name" value="FLGMOTORFLIN"/>
</dbReference>
<keyword evidence="6 7" id="KW-0472">Membrane</keyword>
<keyword evidence="5 7" id="KW-0283">Flagellar rotation</keyword>
<dbReference type="SUPFAM" id="SSF101801">
    <property type="entry name" value="Surface presentation of antigens (SPOA)"/>
    <property type="match status" value="1"/>
</dbReference>
<dbReference type="Pfam" id="PF01052">
    <property type="entry name" value="FliMN_C"/>
    <property type="match status" value="1"/>
</dbReference>
<name>A0ABU8XQT9_9PROT</name>
<evidence type="ECO:0000256" key="4">
    <source>
        <dbReference type="ARBA" id="ARBA00022500"/>
    </source>
</evidence>
<keyword evidence="3 7" id="KW-1003">Cell membrane</keyword>
<dbReference type="Proteomes" id="UP001375743">
    <property type="component" value="Unassembled WGS sequence"/>
</dbReference>
<dbReference type="EMBL" id="JBBLZC010000007">
    <property type="protein sequence ID" value="MEK0083236.1"/>
    <property type="molecule type" value="Genomic_DNA"/>
</dbReference>
<dbReference type="PANTHER" id="PTHR43484">
    <property type="match status" value="1"/>
</dbReference>
<comment type="similarity">
    <text evidence="1 7">Belongs to the FliN/MopA/SpaO family.</text>
</comment>
<dbReference type="InterPro" id="IPR012826">
    <property type="entry name" value="FliN"/>
</dbReference>
<dbReference type="PANTHER" id="PTHR43484:SF1">
    <property type="entry name" value="FLAGELLAR MOTOR SWITCH PROTEIN FLIN"/>
    <property type="match status" value="1"/>
</dbReference>
<dbReference type="RefSeq" id="WP_418159084.1">
    <property type="nucleotide sequence ID" value="NZ_JBBLZC010000007.1"/>
</dbReference>
<dbReference type="InterPro" id="IPR001543">
    <property type="entry name" value="FliN-like_C"/>
</dbReference>
<evidence type="ECO:0000313" key="10">
    <source>
        <dbReference type="Proteomes" id="UP001375743"/>
    </source>
</evidence>
<keyword evidence="10" id="KW-1185">Reference proteome</keyword>
<evidence type="ECO:0000256" key="1">
    <source>
        <dbReference type="ARBA" id="ARBA00009226"/>
    </source>
</evidence>
<gene>
    <name evidence="9" type="primary">fliN</name>
    <name evidence="9" type="ORF">U1T56_08730</name>
</gene>